<dbReference type="Proteomes" id="UP001310594">
    <property type="component" value="Unassembled WGS sequence"/>
</dbReference>
<evidence type="ECO:0008006" key="3">
    <source>
        <dbReference type="Google" id="ProtNLM"/>
    </source>
</evidence>
<gene>
    <name evidence="1" type="ORF">LTR97_008342</name>
</gene>
<protein>
    <recommendedName>
        <fullName evidence="3">F-box domain-containing protein</fullName>
    </recommendedName>
</protein>
<accession>A0AAN7W3A8</accession>
<reference evidence="1" key="1">
    <citation type="submission" date="2023-08" db="EMBL/GenBank/DDBJ databases">
        <title>Black Yeasts Isolated from many extreme environments.</title>
        <authorList>
            <person name="Coleine C."/>
            <person name="Stajich J.E."/>
            <person name="Selbmann L."/>
        </authorList>
    </citation>
    <scope>NUCLEOTIDE SEQUENCE</scope>
    <source>
        <strain evidence="1">CCFEE 5810</strain>
    </source>
</reference>
<proteinExistence type="predicted"/>
<evidence type="ECO:0000313" key="1">
    <source>
        <dbReference type="EMBL" id="KAK5695922.1"/>
    </source>
</evidence>
<sequence>MSGSNMRPYQKFHDVVTTVAGQCDDELEENDLLLERPIPIGPSEGVFRFLDLPPELQLRVYDLYFEGNEGREIWLFRARPHAPEVAVTAVSRRVREASLPLYHRACNRFWSTNTFMMYTCENVNDPDWRDMVLSDCYSIPGLGIRRLRYIIGDLTHRDGPGTINVEVTASGGTDEDPRWCMWYGGKPATDETVAKLAHDRGYGLQFASYSTSPGGLNAAGCNFLFFRWQDQDARFQNLNLWFFGR</sequence>
<dbReference type="AlphaFoldDB" id="A0AAN7W3A8"/>
<name>A0AAN7W3A8_9PEZI</name>
<organism evidence="1 2">
    <name type="scientific">Elasticomyces elasticus</name>
    <dbReference type="NCBI Taxonomy" id="574655"/>
    <lineage>
        <taxon>Eukaryota</taxon>
        <taxon>Fungi</taxon>
        <taxon>Dikarya</taxon>
        <taxon>Ascomycota</taxon>
        <taxon>Pezizomycotina</taxon>
        <taxon>Dothideomycetes</taxon>
        <taxon>Dothideomycetidae</taxon>
        <taxon>Mycosphaerellales</taxon>
        <taxon>Teratosphaeriaceae</taxon>
        <taxon>Elasticomyces</taxon>
    </lineage>
</organism>
<evidence type="ECO:0000313" key="2">
    <source>
        <dbReference type="Proteomes" id="UP001310594"/>
    </source>
</evidence>
<dbReference type="EMBL" id="JAVRQU010000013">
    <property type="protein sequence ID" value="KAK5695922.1"/>
    <property type="molecule type" value="Genomic_DNA"/>
</dbReference>
<comment type="caution">
    <text evidence="1">The sequence shown here is derived from an EMBL/GenBank/DDBJ whole genome shotgun (WGS) entry which is preliminary data.</text>
</comment>